<reference evidence="1 2" key="1">
    <citation type="submission" date="2018-01" db="EMBL/GenBank/DDBJ databases">
        <title>Comparative genomics of Mycobacterium mucogenicum and Mycobacterium neoaurum clade members emphasizing tRNA and non-coding RNA.</title>
        <authorList>
            <person name="Behra P.R.K."/>
            <person name="Pettersson B.M.F."/>
            <person name="Das S."/>
            <person name="Dasgupta S."/>
            <person name="Kirsebom L.A."/>
        </authorList>
    </citation>
    <scope>NUCLEOTIDE SEQUENCE [LARGE SCALE GENOMIC DNA]</scope>
    <source>
        <strain evidence="1 2">DSM 45104</strain>
    </source>
</reference>
<evidence type="ECO:0000313" key="1">
    <source>
        <dbReference type="EMBL" id="TLH72369.1"/>
    </source>
</evidence>
<gene>
    <name evidence="1" type="ORF">C1S79_06055</name>
</gene>
<accession>A0AA94RF70</accession>
<name>A0AA94RF70_9MYCO</name>
<evidence type="ECO:0000313" key="2">
    <source>
        <dbReference type="Proteomes" id="UP000309984"/>
    </source>
</evidence>
<protein>
    <submittedName>
        <fullName evidence="1">Uncharacterized protein</fullName>
    </submittedName>
</protein>
<dbReference type="Proteomes" id="UP000309984">
    <property type="component" value="Unassembled WGS sequence"/>
</dbReference>
<dbReference type="EMBL" id="POTM01000019">
    <property type="protein sequence ID" value="TLH72369.1"/>
    <property type="molecule type" value="Genomic_DNA"/>
</dbReference>
<dbReference type="AlphaFoldDB" id="A0AA94RF70"/>
<proteinExistence type="predicted"/>
<sequence length="73" mass="8089">MGVELAEYRLRVLDAVGLQLLQCFVVTERSVLSQQLDDGVRQVDRSRHAQTLLVAARHVMSCTARSSGARHPS</sequence>
<organism evidence="1 2">
    <name type="scientific">Mycolicibacterium phocaicum</name>
    <dbReference type="NCBI Taxonomy" id="319706"/>
    <lineage>
        <taxon>Bacteria</taxon>
        <taxon>Bacillati</taxon>
        <taxon>Actinomycetota</taxon>
        <taxon>Actinomycetes</taxon>
        <taxon>Mycobacteriales</taxon>
        <taxon>Mycobacteriaceae</taxon>
        <taxon>Mycolicibacterium</taxon>
    </lineage>
</organism>
<keyword evidence="2" id="KW-1185">Reference proteome</keyword>
<comment type="caution">
    <text evidence="1">The sequence shown here is derived from an EMBL/GenBank/DDBJ whole genome shotgun (WGS) entry which is preliminary data.</text>
</comment>